<name>A0A1M4T715_9CLOT</name>
<reference evidence="2 3" key="1">
    <citation type="submission" date="2016-11" db="EMBL/GenBank/DDBJ databases">
        <authorList>
            <person name="Jaros S."/>
            <person name="Januszkiewicz K."/>
            <person name="Wedrychowicz H."/>
        </authorList>
    </citation>
    <scope>NUCLEOTIDE SEQUENCE [LARGE SCALE GENOMIC DNA]</scope>
    <source>
        <strain evidence="2 3">DSM 2631</strain>
    </source>
</reference>
<dbReference type="Gene3D" id="1.10.3210.10">
    <property type="entry name" value="Hypothetical protein af1432"/>
    <property type="match status" value="1"/>
</dbReference>
<dbReference type="CDD" id="cd00077">
    <property type="entry name" value="HDc"/>
    <property type="match status" value="1"/>
</dbReference>
<keyword evidence="3" id="KW-1185">Reference proteome</keyword>
<dbReference type="STRING" id="1533.SAMN05443638_10245"/>
<dbReference type="InterPro" id="IPR003607">
    <property type="entry name" value="HD/PDEase_dom"/>
</dbReference>
<proteinExistence type="predicted"/>
<dbReference type="SUPFAM" id="SSF109604">
    <property type="entry name" value="HD-domain/PDEase-like"/>
    <property type="match status" value="1"/>
</dbReference>
<feature type="domain" description="HD-GYP" evidence="1">
    <location>
        <begin position="122"/>
        <end position="318"/>
    </location>
</feature>
<dbReference type="OrthoDB" id="9804747at2"/>
<dbReference type="Proteomes" id="UP000184035">
    <property type="component" value="Unassembled WGS sequence"/>
</dbReference>
<evidence type="ECO:0000313" key="3">
    <source>
        <dbReference type="Proteomes" id="UP000184035"/>
    </source>
</evidence>
<dbReference type="InterPro" id="IPR037522">
    <property type="entry name" value="HD_GYP_dom"/>
</dbReference>
<dbReference type="AlphaFoldDB" id="A0A1M4T715"/>
<dbReference type="RefSeq" id="WP_072892464.1">
    <property type="nucleotide sequence ID" value="NZ_FQVM01000002.1"/>
</dbReference>
<protein>
    <submittedName>
        <fullName evidence="2">HD-GYP domain, c-di-GMP phosphodiesterase class II (Or its inactivated variant)</fullName>
    </submittedName>
</protein>
<organism evidence="2 3">
    <name type="scientific">Clostridium fallax</name>
    <dbReference type="NCBI Taxonomy" id="1533"/>
    <lineage>
        <taxon>Bacteria</taxon>
        <taxon>Bacillati</taxon>
        <taxon>Bacillota</taxon>
        <taxon>Clostridia</taxon>
        <taxon>Eubacteriales</taxon>
        <taxon>Clostridiaceae</taxon>
        <taxon>Clostridium</taxon>
    </lineage>
</organism>
<dbReference type="PROSITE" id="PS51832">
    <property type="entry name" value="HD_GYP"/>
    <property type="match status" value="1"/>
</dbReference>
<accession>A0A1M4T715</accession>
<dbReference type="Pfam" id="PF13487">
    <property type="entry name" value="HD_5"/>
    <property type="match status" value="1"/>
</dbReference>
<gene>
    <name evidence="2" type="ORF">SAMN05443638_10245</name>
</gene>
<evidence type="ECO:0000313" key="2">
    <source>
        <dbReference type="EMBL" id="SHE40154.1"/>
    </source>
</evidence>
<dbReference type="SMART" id="SM00471">
    <property type="entry name" value="HDc"/>
    <property type="match status" value="1"/>
</dbReference>
<dbReference type="PANTHER" id="PTHR43155">
    <property type="entry name" value="CYCLIC DI-GMP PHOSPHODIESTERASE PA4108-RELATED"/>
    <property type="match status" value="1"/>
</dbReference>
<dbReference type="EMBL" id="FQVM01000002">
    <property type="protein sequence ID" value="SHE40154.1"/>
    <property type="molecule type" value="Genomic_DNA"/>
</dbReference>
<sequence length="370" mass="41997">MRLVPIECVKDGCFLGKTIYDDQGRPLLKSGVALTSNLIKKIKDIHIYSIYIQDEYSDHELEDIIKPELRQKSIKIIKELFDNVENMKINGAYLSAKNLNLILREKRDSLLSLRNLAEELLDKVLSNKNILVNLVDIKSMDNFTYQHSVNVAILSLVLGIGLKLNKKELLDLCIGSLLHDIGKVFIPKDIIFKDKKLTDKEVQLIETHPKKGYDYIKGASYISPNVKMIILQHHERVDGLGYPNKLNSEKINKLSKIVSLADYYDILTSDIPCKRALSPNEAFEYILAGSSTLFEYEIVKVFSKLVIPFNEGTIVKLSNGDIGIVIENNYEYPLRPKIKIIKSNNLNSIDSIVNLVDELSLVICSVEYNV</sequence>
<evidence type="ECO:0000259" key="1">
    <source>
        <dbReference type="PROSITE" id="PS51832"/>
    </source>
</evidence>
<dbReference type="PANTHER" id="PTHR43155:SF2">
    <property type="entry name" value="CYCLIC DI-GMP PHOSPHODIESTERASE PA4108"/>
    <property type="match status" value="1"/>
</dbReference>